<evidence type="ECO:0000256" key="2">
    <source>
        <dbReference type="SAM" id="Phobius"/>
    </source>
</evidence>
<sequence length="549" mass="60156">MARHLHRYREIATVLTRHGLYATAVQAGLGRWVPAPVAEGVDETSDGPELLVSAFEELGAAFVKLGQLISTRPDIFPEEYCDAFAKLTDSSAPVPFEELEAVIEADLGVSVDEAYAWFDRVPVAAASIGQVHRARLRDGRSVVVKIRRPGVAAEVHEDLDILRTLAGRLVRSSQTLADMDFTRLVDQFSASLRAELDYVVEARACEEIGASFEGDPAVHIPWIDWENTTARVLTMEELSGVRIDDLEALDAAGIDRPVLARQIADMFMSMVFEDGVFHADPHAGNLFIEDDGTIGMIDFGSVGRINEAMRRRFATMVLAFTKNNPDAITRGLLEIAPAHGSLDRALLRRDVAGMTDRLDGSTLAEIRVDELGSELFAIVRRHRLSLPPELVQLFRMLIIADGLGRKIDPEFDINEALAPLTERLIEERMDPFAWAGRLKDVAVSAAEFGIDLPDFTRKLVDRIDSGTLDVHIRASELDPLIARLERTGDRLVAALLVASMVTGGTNVLVAYRDQLGKLVGPAIAAGGAVLTGGSAYIAWSSRPRRRLPR</sequence>
<dbReference type="CDD" id="cd05121">
    <property type="entry name" value="ABC1_ADCK3-like"/>
    <property type="match status" value="1"/>
</dbReference>
<keyword evidence="2" id="KW-0812">Transmembrane</keyword>
<evidence type="ECO:0000256" key="1">
    <source>
        <dbReference type="ARBA" id="ARBA00009670"/>
    </source>
</evidence>
<keyword evidence="4" id="KW-0418">Kinase</keyword>
<feature type="transmembrane region" description="Helical" evidence="2">
    <location>
        <begin position="518"/>
        <end position="539"/>
    </location>
</feature>
<proteinExistence type="inferred from homology"/>
<comment type="similarity">
    <text evidence="1">Belongs to the protein kinase superfamily. ADCK protein kinase family.</text>
</comment>
<gene>
    <name evidence="4" type="ORF">EJO69_10935</name>
</gene>
<feature type="domain" description="ABC1 atypical kinase-like" evidence="3">
    <location>
        <begin position="86"/>
        <end position="329"/>
    </location>
</feature>
<dbReference type="OrthoDB" id="9795390at2"/>
<evidence type="ECO:0000313" key="4">
    <source>
        <dbReference type="EMBL" id="AZN30756.1"/>
    </source>
</evidence>
<dbReference type="EMBL" id="CP034438">
    <property type="protein sequence ID" value="AZN30756.1"/>
    <property type="molecule type" value="Genomic_DNA"/>
</dbReference>
<feature type="transmembrane region" description="Helical" evidence="2">
    <location>
        <begin position="491"/>
        <end position="512"/>
    </location>
</feature>
<dbReference type="Pfam" id="PF03109">
    <property type="entry name" value="ABC1"/>
    <property type="match status" value="1"/>
</dbReference>
<accession>A0A3S8ZBA4</accession>
<dbReference type="RefSeq" id="WP_126041778.1">
    <property type="nucleotide sequence ID" value="NZ_CP034438.1"/>
</dbReference>
<protein>
    <submittedName>
        <fullName evidence="4">AarF/ABC1/UbiB kinase family protein</fullName>
    </submittedName>
</protein>
<keyword evidence="2" id="KW-1133">Transmembrane helix</keyword>
<dbReference type="PANTHER" id="PTHR10566:SF113">
    <property type="entry name" value="PROTEIN ACTIVITY OF BC1 COMPLEX KINASE 7, CHLOROPLASTIC"/>
    <property type="match status" value="1"/>
</dbReference>
<evidence type="ECO:0000313" key="5">
    <source>
        <dbReference type="Proteomes" id="UP000270021"/>
    </source>
</evidence>
<dbReference type="Proteomes" id="UP000270021">
    <property type="component" value="Chromosome"/>
</dbReference>
<dbReference type="PANTHER" id="PTHR10566">
    <property type="entry name" value="CHAPERONE-ACTIVITY OF BC1 COMPLEX CABC1 -RELATED"/>
    <property type="match status" value="1"/>
</dbReference>
<keyword evidence="2" id="KW-0472">Membrane</keyword>
<dbReference type="InterPro" id="IPR050154">
    <property type="entry name" value="UbiB_kinase"/>
</dbReference>
<organism evidence="4 5">
    <name type="scientific">Flaviflexus salsibiostraticola</name>
    <dbReference type="NCBI Taxonomy" id="1282737"/>
    <lineage>
        <taxon>Bacteria</taxon>
        <taxon>Bacillati</taxon>
        <taxon>Actinomycetota</taxon>
        <taxon>Actinomycetes</taxon>
        <taxon>Actinomycetales</taxon>
        <taxon>Actinomycetaceae</taxon>
        <taxon>Flaviflexus</taxon>
    </lineage>
</organism>
<dbReference type="GO" id="GO:0016301">
    <property type="term" value="F:kinase activity"/>
    <property type="evidence" value="ECO:0007669"/>
    <property type="project" value="UniProtKB-KW"/>
</dbReference>
<name>A0A3S8ZBA4_9ACTO</name>
<keyword evidence="4" id="KW-0808">Transferase</keyword>
<dbReference type="KEGG" id="fsl:EJO69_10935"/>
<dbReference type="AlphaFoldDB" id="A0A3S8ZBA4"/>
<reference evidence="4 5" key="1">
    <citation type="submission" date="2018-12" db="EMBL/GenBank/DDBJ databases">
        <title>Complete genome sequence of Flaviflexus salsibiostraticola KCTC 33148.</title>
        <authorList>
            <person name="Bae J.-W."/>
        </authorList>
    </citation>
    <scope>NUCLEOTIDE SEQUENCE [LARGE SCALE GENOMIC DNA]</scope>
    <source>
        <strain evidence="4 5">KCTC 33148</strain>
    </source>
</reference>
<keyword evidence="5" id="KW-1185">Reference proteome</keyword>
<dbReference type="SUPFAM" id="SSF56112">
    <property type="entry name" value="Protein kinase-like (PK-like)"/>
    <property type="match status" value="1"/>
</dbReference>
<evidence type="ECO:0000259" key="3">
    <source>
        <dbReference type="Pfam" id="PF03109"/>
    </source>
</evidence>
<dbReference type="InterPro" id="IPR004147">
    <property type="entry name" value="ABC1_dom"/>
</dbReference>
<dbReference type="InterPro" id="IPR011009">
    <property type="entry name" value="Kinase-like_dom_sf"/>
</dbReference>